<reference evidence="2" key="1">
    <citation type="journal article" date="2021" name="bioRxiv">
        <title>Whole Genome Assembly and Annotation of Northern Wild Rice, Zizania palustris L., Supports a Whole Genome Duplication in the Zizania Genus.</title>
        <authorList>
            <person name="Haas M."/>
            <person name="Kono T."/>
            <person name="Macchietto M."/>
            <person name="Millas R."/>
            <person name="McGilp L."/>
            <person name="Shao M."/>
            <person name="Duquette J."/>
            <person name="Hirsch C.N."/>
            <person name="Kimball J."/>
        </authorList>
    </citation>
    <scope>NUCLEOTIDE SEQUENCE</scope>
    <source>
        <tissue evidence="2">Fresh leaf tissue</tissue>
    </source>
</reference>
<gene>
    <name evidence="2" type="ORF">GUJ93_ZPchr0012g19314</name>
</gene>
<feature type="region of interest" description="Disordered" evidence="1">
    <location>
        <begin position="1"/>
        <end position="35"/>
    </location>
</feature>
<dbReference type="EMBL" id="JAAALK010000080">
    <property type="protein sequence ID" value="KAG8095195.1"/>
    <property type="molecule type" value="Genomic_DNA"/>
</dbReference>
<comment type="caution">
    <text evidence="2">The sequence shown here is derived from an EMBL/GenBank/DDBJ whole genome shotgun (WGS) entry which is preliminary data.</text>
</comment>
<dbReference type="AlphaFoldDB" id="A0A8J5WPU5"/>
<name>A0A8J5WPU5_ZIZPA</name>
<reference evidence="2" key="2">
    <citation type="submission" date="2021-02" db="EMBL/GenBank/DDBJ databases">
        <authorList>
            <person name="Kimball J.A."/>
            <person name="Haas M.W."/>
            <person name="Macchietto M."/>
            <person name="Kono T."/>
            <person name="Duquette J."/>
            <person name="Shao M."/>
        </authorList>
    </citation>
    <scope>NUCLEOTIDE SEQUENCE</scope>
    <source>
        <tissue evidence="2">Fresh leaf tissue</tissue>
    </source>
</reference>
<protein>
    <submittedName>
        <fullName evidence="2">Uncharacterized protein</fullName>
    </submittedName>
</protein>
<keyword evidence="3" id="KW-1185">Reference proteome</keyword>
<evidence type="ECO:0000313" key="3">
    <source>
        <dbReference type="Proteomes" id="UP000729402"/>
    </source>
</evidence>
<evidence type="ECO:0000256" key="1">
    <source>
        <dbReference type="SAM" id="MobiDB-lite"/>
    </source>
</evidence>
<accession>A0A8J5WPU5</accession>
<proteinExistence type="predicted"/>
<dbReference type="Proteomes" id="UP000729402">
    <property type="component" value="Unassembled WGS sequence"/>
</dbReference>
<sequence length="105" mass="11482">MPANLCTGPTAVRRENSARSLNSDSSTAQQAFKASARDPRCWQLSVFVFRTQGFNATQQGKKHIGDLQQAEQPALASSAWYPRTSFGAGDLQRAAARAPRLSDWI</sequence>
<evidence type="ECO:0000313" key="2">
    <source>
        <dbReference type="EMBL" id="KAG8095195.1"/>
    </source>
</evidence>
<organism evidence="2 3">
    <name type="scientific">Zizania palustris</name>
    <name type="common">Northern wild rice</name>
    <dbReference type="NCBI Taxonomy" id="103762"/>
    <lineage>
        <taxon>Eukaryota</taxon>
        <taxon>Viridiplantae</taxon>
        <taxon>Streptophyta</taxon>
        <taxon>Embryophyta</taxon>
        <taxon>Tracheophyta</taxon>
        <taxon>Spermatophyta</taxon>
        <taxon>Magnoliopsida</taxon>
        <taxon>Liliopsida</taxon>
        <taxon>Poales</taxon>
        <taxon>Poaceae</taxon>
        <taxon>BOP clade</taxon>
        <taxon>Oryzoideae</taxon>
        <taxon>Oryzeae</taxon>
        <taxon>Zizaniinae</taxon>
        <taxon>Zizania</taxon>
    </lineage>
</organism>
<feature type="compositionally biased region" description="Polar residues" evidence="1">
    <location>
        <begin position="18"/>
        <end position="32"/>
    </location>
</feature>